<dbReference type="Proteomes" id="UP000056109">
    <property type="component" value="Chromosome I"/>
</dbReference>
<dbReference type="EC" id="2.6.1.-" evidence="7"/>
<dbReference type="InterPro" id="IPR004839">
    <property type="entry name" value="Aminotransferase_I/II_large"/>
</dbReference>
<keyword evidence="2" id="KW-0663">Pyridoxal phosphate</keyword>
<dbReference type="GO" id="GO:0003700">
    <property type="term" value="F:DNA-binding transcription factor activity"/>
    <property type="evidence" value="ECO:0007669"/>
    <property type="project" value="InterPro"/>
</dbReference>
<comment type="similarity">
    <text evidence="1">In the C-terminal section; belongs to the class-I pyridoxal-phosphate-dependent aminotransferase family.</text>
</comment>
<accession>A0A0U4Y6B3</accession>
<dbReference type="RefSeq" id="WP_058988633.1">
    <property type="nucleotide sequence ID" value="NZ_LN606600.1"/>
</dbReference>
<dbReference type="GeneID" id="34784173"/>
<dbReference type="Pfam" id="PF00392">
    <property type="entry name" value="GntR"/>
    <property type="match status" value="1"/>
</dbReference>
<dbReference type="PROSITE" id="PS50949">
    <property type="entry name" value="HTH_GNTR"/>
    <property type="match status" value="1"/>
</dbReference>
<keyword evidence="7" id="KW-0032">Aminotransferase</keyword>
<protein>
    <submittedName>
        <fullName evidence="7">GntR family transcriptional regulator</fullName>
        <ecNumber evidence="7">2.6.1.-</ecNumber>
    </submittedName>
</protein>
<dbReference type="EMBL" id="LN606600">
    <property type="protein sequence ID" value="CEF42462.1"/>
    <property type="molecule type" value="Genomic_DNA"/>
</dbReference>
<dbReference type="PATRIC" id="fig|446692.3.peg.3400"/>
<evidence type="ECO:0000259" key="6">
    <source>
        <dbReference type="PROSITE" id="PS50949"/>
    </source>
</evidence>
<evidence type="ECO:0000256" key="1">
    <source>
        <dbReference type="ARBA" id="ARBA00005384"/>
    </source>
</evidence>
<organism evidence="7 8">
    <name type="scientific">Acetobacter senegalensis</name>
    <dbReference type="NCBI Taxonomy" id="446692"/>
    <lineage>
        <taxon>Bacteria</taxon>
        <taxon>Pseudomonadati</taxon>
        <taxon>Pseudomonadota</taxon>
        <taxon>Alphaproteobacteria</taxon>
        <taxon>Acetobacterales</taxon>
        <taxon>Acetobacteraceae</taxon>
        <taxon>Acetobacter</taxon>
    </lineage>
</organism>
<keyword evidence="3" id="KW-0805">Transcription regulation</keyword>
<name>A0A0U4Y6B3_9PROT</name>
<evidence type="ECO:0000256" key="2">
    <source>
        <dbReference type="ARBA" id="ARBA00022898"/>
    </source>
</evidence>
<dbReference type="PANTHER" id="PTHR46577">
    <property type="entry name" value="HTH-TYPE TRANSCRIPTIONAL REGULATORY PROTEIN GABR"/>
    <property type="match status" value="1"/>
</dbReference>
<reference evidence="8" key="1">
    <citation type="submission" date="2014-09" db="EMBL/GenBank/DDBJ databases">
        <authorList>
            <person name="Illeghems K.G."/>
        </authorList>
    </citation>
    <scope>NUCLEOTIDE SEQUENCE [LARGE SCALE GENOMIC DNA]</scope>
    <source>
        <strain evidence="8">108B</strain>
    </source>
</reference>
<dbReference type="InterPro" id="IPR015421">
    <property type="entry name" value="PyrdxlP-dep_Trfase_major"/>
</dbReference>
<dbReference type="InterPro" id="IPR036388">
    <property type="entry name" value="WH-like_DNA-bd_sf"/>
</dbReference>
<dbReference type="SUPFAM" id="SSF53383">
    <property type="entry name" value="PLP-dependent transferases"/>
    <property type="match status" value="1"/>
</dbReference>
<dbReference type="InterPro" id="IPR036390">
    <property type="entry name" value="WH_DNA-bd_sf"/>
</dbReference>
<dbReference type="PANTHER" id="PTHR46577:SF1">
    <property type="entry name" value="HTH-TYPE TRANSCRIPTIONAL REGULATORY PROTEIN GABR"/>
    <property type="match status" value="1"/>
</dbReference>
<evidence type="ECO:0000256" key="3">
    <source>
        <dbReference type="ARBA" id="ARBA00023015"/>
    </source>
</evidence>
<keyword evidence="5" id="KW-0804">Transcription</keyword>
<keyword evidence="8" id="KW-1185">Reference proteome</keyword>
<dbReference type="GO" id="GO:0003677">
    <property type="term" value="F:DNA binding"/>
    <property type="evidence" value="ECO:0007669"/>
    <property type="project" value="UniProtKB-KW"/>
</dbReference>
<dbReference type="InterPro" id="IPR015424">
    <property type="entry name" value="PyrdxlP-dep_Trfase"/>
</dbReference>
<evidence type="ECO:0000256" key="5">
    <source>
        <dbReference type="ARBA" id="ARBA00023163"/>
    </source>
</evidence>
<dbReference type="Gene3D" id="3.40.640.10">
    <property type="entry name" value="Type I PLP-dependent aspartate aminotransferase-like (Major domain)"/>
    <property type="match status" value="1"/>
</dbReference>
<dbReference type="AlphaFoldDB" id="A0A0U4Y6B3"/>
<gene>
    <name evidence="7" type="ORF">ASN_3220</name>
</gene>
<dbReference type="PRINTS" id="PR00035">
    <property type="entry name" value="HTHGNTR"/>
</dbReference>
<dbReference type="CDD" id="cd07377">
    <property type="entry name" value="WHTH_GntR"/>
    <property type="match status" value="1"/>
</dbReference>
<dbReference type="GO" id="GO:0030170">
    <property type="term" value="F:pyridoxal phosphate binding"/>
    <property type="evidence" value="ECO:0007669"/>
    <property type="project" value="InterPro"/>
</dbReference>
<dbReference type="Gene3D" id="1.10.10.10">
    <property type="entry name" value="Winged helix-like DNA-binding domain superfamily/Winged helix DNA-binding domain"/>
    <property type="match status" value="1"/>
</dbReference>
<dbReference type="InterPro" id="IPR051446">
    <property type="entry name" value="HTH_trans_reg/aminotransferase"/>
</dbReference>
<dbReference type="SMART" id="SM00345">
    <property type="entry name" value="HTH_GNTR"/>
    <property type="match status" value="1"/>
</dbReference>
<keyword evidence="4" id="KW-0238">DNA-binding</keyword>
<dbReference type="KEGG" id="asz:ASN_3220"/>
<proteinExistence type="inferred from homology"/>
<dbReference type="InterPro" id="IPR000524">
    <property type="entry name" value="Tscrpt_reg_HTH_GntR"/>
</dbReference>
<dbReference type="CDD" id="cd00609">
    <property type="entry name" value="AAT_like"/>
    <property type="match status" value="1"/>
</dbReference>
<sequence>MTVQSDDADPKPSRTRRLGGRRIYEALKAQIGEGLYQPGAAMPSTRALATELGVARSTVTSAYEQLLAEGFLESRQGAPTRVASLLPVPAEGAGSVRPRSRHRLSAYGERIKMLADRATPASTDREPVIDFRYGDLSTADFPTLLWKRAFLAAASHRPDRLTYGRPEGSLRLRTALQAYLWRARGIRCDAEQIIIVSGSQQGLDLCARILLDPADRFVVENPCYQMARQAFAATGAVPVAVSAREDGLDTGLLAHTNARLAYVTPSHQFPLGGVMRVSRRQQLLAWASATGAYVVEDDYDGEYRYDIKPVPPLYGLGSETGRVIYAGTVSKTLSPSLRIGYLIVPSGLKSVFTAAKQLADRHTPTVEQDALASLLESGLYERHIRRVRRRNGERRRCLLDALEQAFGARIAIEGADAGLHIVVWLCDLPATVEAELVARGGQKGIGLYPVSPLYDPARPEDAPACAGLVMGYAALDVHQIRLGVGMLAEVVSLLLLR</sequence>
<dbReference type="GO" id="GO:0008483">
    <property type="term" value="F:transaminase activity"/>
    <property type="evidence" value="ECO:0007669"/>
    <property type="project" value="UniProtKB-KW"/>
</dbReference>
<feature type="domain" description="HTH gntR-type" evidence="6">
    <location>
        <begin position="17"/>
        <end position="85"/>
    </location>
</feature>
<evidence type="ECO:0000313" key="8">
    <source>
        <dbReference type="Proteomes" id="UP000056109"/>
    </source>
</evidence>
<dbReference type="Pfam" id="PF00155">
    <property type="entry name" value="Aminotran_1_2"/>
    <property type="match status" value="1"/>
</dbReference>
<evidence type="ECO:0000256" key="4">
    <source>
        <dbReference type="ARBA" id="ARBA00023125"/>
    </source>
</evidence>
<keyword evidence="7" id="KW-0808">Transferase</keyword>
<evidence type="ECO:0000313" key="7">
    <source>
        <dbReference type="EMBL" id="CEF42462.1"/>
    </source>
</evidence>
<dbReference type="SUPFAM" id="SSF46785">
    <property type="entry name" value="Winged helix' DNA-binding domain"/>
    <property type="match status" value="1"/>
</dbReference>